<comment type="caution">
    <text evidence="2">The sequence shown here is derived from an EMBL/GenBank/DDBJ whole genome shotgun (WGS) entry which is preliminary data.</text>
</comment>
<protein>
    <submittedName>
        <fullName evidence="2">Uncharacterized protein</fullName>
    </submittedName>
</protein>
<organism evidence="2 3">
    <name type="scientific">Clonostachys chloroleuca</name>
    <dbReference type="NCBI Taxonomy" id="1926264"/>
    <lineage>
        <taxon>Eukaryota</taxon>
        <taxon>Fungi</taxon>
        <taxon>Dikarya</taxon>
        <taxon>Ascomycota</taxon>
        <taxon>Pezizomycotina</taxon>
        <taxon>Sordariomycetes</taxon>
        <taxon>Hypocreomycetidae</taxon>
        <taxon>Hypocreales</taxon>
        <taxon>Bionectriaceae</taxon>
        <taxon>Clonostachys</taxon>
    </lineage>
</organism>
<dbReference type="EMBL" id="CABFNP030001261">
    <property type="protein sequence ID" value="CAI6095141.1"/>
    <property type="molecule type" value="Genomic_DNA"/>
</dbReference>
<feature type="compositionally biased region" description="Acidic residues" evidence="1">
    <location>
        <begin position="28"/>
        <end position="51"/>
    </location>
</feature>
<feature type="compositionally biased region" description="Basic and acidic residues" evidence="1">
    <location>
        <begin position="18"/>
        <end position="27"/>
    </location>
</feature>
<keyword evidence="3" id="KW-1185">Reference proteome</keyword>
<evidence type="ECO:0000313" key="2">
    <source>
        <dbReference type="EMBL" id="CAI6095141.1"/>
    </source>
</evidence>
<evidence type="ECO:0000256" key="1">
    <source>
        <dbReference type="SAM" id="MobiDB-lite"/>
    </source>
</evidence>
<evidence type="ECO:0000313" key="3">
    <source>
        <dbReference type="Proteomes" id="UP001160390"/>
    </source>
</evidence>
<feature type="region of interest" description="Disordered" evidence="1">
    <location>
        <begin position="14"/>
        <end position="69"/>
    </location>
</feature>
<sequence>MEVKALVQELRSIQQLAHSDEQGKVEEPQVEDEEEVEDEDEEEKGEDEDSGGEIRQHSNSAAPSIPGMDVIGVEQSYPICQAETTVTNWANGESTLSLSNQTALEPLPGTGLALADTWELGRAP</sequence>
<accession>A0AA35MDK1</accession>
<name>A0AA35MDK1_9HYPO</name>
<reference evidence="2" key="1">
    <citation type="submission" date="2023-01" db="EMBL/GenBank/DDBJ databases">
        <authorList>
            <person name="Piombo E."/>
        </authorList>
    </citation>
    <scope>NUCLEOTIDE SEQUENCE</scope>
</reference>
<dbReference type="Proteomes" id="UP001160390">
    <property type="component" value="Unassembled WGS sequence"/>
</dbReference>
<gene>
    <name evidence="2" type="ORF">CCHLO57077_00007774</name>
</gene>
<proteinExistence type="predicted"/>
<dbReference type="AlphaFoldDB" id="A0AA35MDK1"/>